<evidence type="ECO:0000256" key="1">
    <source>
        <dbReference type="SAM" id="MobiDB-lite"/>
    </source>
</evidence>
<reference evidence="3" key="1">
    <citation type="journal article" date="2019" name="Curr. Biol.">
        <title>Genome Sequence of Striga asiatica Provides Insight into the Evolution of Plant Parasitism.</title>
        <authorList>
            <person name="Yoshida S."/>
            <person name="Kim S."/>
            <person name="Wafula E.K."/>
            <person name="Tanskanen J."/>
            <person name="Kim Y.M."/>
            <person name="Honaas L."/>
            <person name="Yang Z."/>
            <person name="Spallek T."/>
            <person name="Conn C.E."/>
            <person name="Ichihashi Y."/>
            <person name="Cheong K."/>
            <person name="Cui S."/>
            <person name="Der J.P."/>
            <person name="Gundlach H."/>
            <person name="Jiao Y."/>
            <person name="Hori C."/>
            <person name="Ishida J.K."/>
            <person name="Kasahara H."/>
            <person name="Kiba T."/>
            <person name="Kim M.S."/>
            <person name="Koo N."/>
            <person name="Laohavisit A."/>
            <person name="Lee Y.H."/>
            <person name="Lumba S."/>
            <person name="McCourt P."/>
            <person name="Mortimer J.C."/>
            <person name="Mutuku J.M."/>
            <person name="Nomura T."/>
            <person name="Sasaki-Sekimoto Y."/>
            <person name="Seto Y."/>
            <person name="Wang Y."/>
            <person name="Wakatake T."/>
            <person name="Sakakibara H."/>
            <person name="Demura T."/>
            <person name="Yamaguchi S."/>
            <person name="Yoneyama K."/>
            <person name="Manabe R.I."/>
            <person name="Nelson D.C."/>
            <person name="Schulman A.H."/>
            <person name="Timko M.P."/>
            <person name="dePamphilis C.W."/>
            <person name="Choi D."/>
            <person name="Shirasu K."/>
        </authorList>
    </citation>
    <scope>NUCLEOTIDE SEQUENCE [LARGE SCALE GENOMIC DNA]</scope>
    <source>
        <strain evidence="3">cv. UVA1</strain>
    </source>
</reference>
<accession>A0A5A7QYP3</accession>
<name>A0A5A7QYP3_STRAF</name>
<organism evidence="2 3">
    <name type="scientific">Striga asiatica</name>
    <name type="common">Asiatic witchweed</name>
    <name type="synonym">Buchnera asiatica</name>
    <dbReference type="NCBI Taxonomy" id="4170"/>
    <lineage>
        <taxon>Eukaryota</taxon>
        <taxon>Viridiplantae</taxon>
        <taxon>Streptophyta</taxon>
        <taxon>Embryophyta</taxon>
        <taxon>Tracheophyta</taxon>
        <taxon>Spermatophyta</taxon>
        <taxon>Magnoliopsida</taxon>
        <taxon>eudicotyledons</taxon>
        <taxon>Gunneridae</taxon>
        <taxon>Pentapetalae</taxon>
        <taxon>asterids</taxon>
        <taxon>lamiids</taxon>
        <taxon>Lamiales</taxon>
        <taxon>Orobanchaceae</taxon>
        <taxon>Buchnereae</taxon>
        <taxon>Striga</taxon>
    </lineage>
</organism>
<evidence type="ECO:0000313" key="2">
    <source>
        <dbReference type="EMBL" id="GER50166.1"/>
    </source>
</evidence>
<evidence type="ECO:0000313" key="3">
    <source>
        <dbReference type="Proteomes" id="UP000325081"/>
    </source>
</evidence>
<keyword evidence="3" id="KW-1185">Reference proteome</keyword>
<feature type="region of interest" description="Disordered" evidence="1">
    <location>
        <begin position="69"/>
        <end position="89"/>
    </location>
</feature>
<comment type="caution">
    <text evidence="2">The sequence shown here is derived from an EMBL/GenBank/DDBJ whole genome shotgun (WGS) entry which is preliminary data.</text>
</comment>
<gene>
    <name evidence="2" type="ORF">STAS_27460</name>
</gene>
<protein>
    <submittedName>
        <fullName evidence="2">NH(3)-dependent NAD(+) synthetase</fullName>
    </submittedName>
</protein>
<dbReference type="EMBL" id="BKCP01009126">
    <property type="protein sequence ID" value="GER50166.1"/>
    <property type="molecule type" value="Genomic_DNA"/>
</dbReference>
<dbReference type="AlphaFoldDB" id="A0A5A7QYP3"/>
<proteinExistence type="predicted"/>
<sequence>MQVQDLVSVGDYAASLTSSCGKSNSLDWHLDLIRIVVGSIQARITFGNKARKREGKPFSQYASLQARKGVRVGSDKRSQPVKSGFGDSGERDFPIADSANVPIGGNYRDLTDIGDASTLPTSVHGTQTQSIKKKQIKDLSSIVIKDRRRSKVTDFSPGPAAFLIHSMTKDALFYAFFNNSISYAISLPSEG</sequence>
<dbReference type="Proteomes" id="UP000325081">
    <property type="component" value="Unassembled WGS sequence"/>
</dbReference>